<organism evidence="3 4">
    <name type="scientific">Sporothrix eucalyptigena</name>
    <dbReference type="NCBI Taxonomy" id="1812306"/>
    <lineage>
        <taxon>Eukaryota</taxon>
        <taxon>Fungi</taxon>
        <taxon>Dikarya</taxon>
        <taxon>Ascomycota</taxon>
        <taxon>Pezizomycotina</taxon>
        <taxon>Sordariomycetes</taxon>
        <taxon>Sordariomycetidae</taxon>
        <taxon>Ophiostomatales</taxon>
        <taxon>Ophiostomataceae</taxon>
        <taxon>Sporothrix</taxon>
    </lineage>
</organism>
<protein>
    <submittedName>
        <fullName evidence="3">Uncharacterized protein</fullName>
    </submittedName>
</protein>
<keyword evidence="2" id="KW-0472">Membrane</keyword>
<feature type="transmembrane region" description="Helical" evidence="2">
    <location>
        <begin position="120"/>
        <end position="142"/>
    </location>
</feature>
<name>A0ABP0BG27_9PEZI</name>
<evidence type="ECO:0000313" key="3">
    <source>
        <dbReference type="EMBL" id="CAK7218589.1"/>
    </source>
</evidence>
<gene>
    <name evidence="3" type="ORF">SEUCBS140593_003597</name>
</gene>
<evidence type="ECO:0000256" key="1">
    <source>
        <dbReference type="SAM" id="MobiDB-lite"/>
    </source>
</evidence>
<feature type="region of interest" description="Disordered" evidence="1">
    <location>
        <begin position="149"/>
        <end position="239"/>
    </location>
</feature>
<keyword evidence="2" id="KW-0812">Transmembrane</keyword>
<evidence type="ECO:0000313" key="4">
    <source>
        <dbReference type="Proteomes" id="UP001642482"/>
    </source>
</evidence>
<feature type="compositionally biased region" description="Low complexity" evidence="1">
    <location>
        <begin position="180"/>
        <end position="192"/>
    </location>
</feature>
<dbReference type="Proteomes" id="UP001642482">
    <property type="component" value="Unassembled WGS sequence"/>
</dbReference>
<comment type="caution">
    <text evidence="3">The sequence shown here is derived from an EMBL/GenBank/DDBJ whole genome shotgun (WGS) entry which is preliminary data.</text>
</comment>
<sequence length="239" mass="26312">MAPISTKAFMGSILASTTHNPRSLPLPPSTTPLLTPPSPSTASITPALAFRRVSRVFFASLTKRDDDDGTTTNPALQRRLESIFPAIIGFFILCSIWSCTREYFRKGGTWKGYLKSWGKAVFFFLLLTVLLPITILGCIINCRRDKRKKQQQRPAGQARPLQPANNPYNSHEPPPPNRPQMPLDPVVLLPDQPDQEDPDAVENVATTMPQPPPPVQQKPESTAEATANMLDSKGSKTSP</sequence>
<feature type="transmembrane region" description="Helical" evidence="2">
    <location>
        <begin position="83"/>
        <end position="100"/>
    </location>
</feature>
<accession>A0ABP0BG27</accession>
<proteinExistence type="predicted"/>
<keyword evidence="2" id="KW-1133">Transmembrane helix</keyword>
<evidence type="ECO:0000256" key="2">
    <source>
        <dbReference type="SAM" id="Phobius"/>
    </source>
</evidence>
<keyword evidence="4" id="KW-1185">Reference proteome</keyword>
<reference evidence="3 4" key="1">
    <citation type="submission" date="2024-01" db="EMBL/GenBank/DDBJ databases">
        <authorList>
            <person name="Allen C."/>
            <person name="Tagirdzhanova G."/>
        </authorList>
    </citation>
    <scope>NUCLEOTIDE SEQUENCE [LARGE SCALE GENOMIC DNA]</scope>
</reference>
<dbReference type="EMBL" id="CAWUHD010000028">
    <property type="protein sequence ID" value="CAK7218589.1"/>
    <property type="molecule type" value="Genomic_DNA"/>
</dbReference>